<keyword evidence="4" id="KW-1185">Reference proteome</keyword>
<sequence>MPLLLSLLVFFFISSSLLSLCPTSHLCPSFHMSDLHSFFLSCFIPIFLFCLYFGHFFTYDPLPFFPCSSFQSTHSSWSLFLLLVLSLYLLFFYCCILALFFVSVLSSFLHSFLPCIQPSFLTFVLLSFDISFTFFVSLISLVPSVLLPFLPRVLSFLLVSLVFPPLCFTLFPFFPVSLLLYSICPSLLLSSILVLALFNGFFLPFLHRQSSFFPISFQFLVFEMSLKYRELLKV</sequence>
<feature type="transmembrane region" description="Helical" evidence="1">
    <location>
        <begin position="180"/>
        <end position="206"/>
    </location>
</feature>
<keyword evidence="1" id="KW-0472">Membrane</keyword>
<evidence type="ECO:0000313" key="3">
    <source>
        <dbReference type="EMBL" id="MED6242027.1"/>
    </source>
</evidence>
<organism evidence="3 4">
    <name type="scientific">Ataeniobius toweri</name>
    <dbReference type="NCBI Taxonomy" id="208326"/>
    <lineage>
        <taxon>Eukaryota</taxon>
        <taxon>Metazoa</taxon>
        <taxon>Chordata</taxon>
        <taxon>Craniata</taxon>
        <taxon>Vertebrata</taxon>
        <taxon>Euteleostomi</taxon>
        <taxon>Actinopterygii</taxon>
        <taxon>Neopterygii</taxon>
        <taxon>Teleostei</taxon>
        <taxon>Neoteleostei</taxon>
        <taxon>Acanthomorphata</taxon>
        <taxon>Ovalentaria</taxon>
        <taxon>Atherinomorphae</taxon>
        <taxon>Cyprinodontiformes</taxon>
        <taxon>Goodeidae</taxon>
        <taxon>Ataeniobius</taxon>
    </lineage>
</organism>
<accession>A0ABU7AUT1</accession>
<feature type="transmembrane region" description="Helical" evidence="1">
    <location>
        <begin position="79"/>
        <end position="108"/>
    </location>
</feature>
<dbReference type="Proteomes" id="UP001345963">
    <property type="component" value="Unassembled WGS sequence"/>
</dbReference>
<keyword evidence="1" id="KW-1133">Transmembrane helix</keyword>
<proteinExistence type="predicted"/>
<feature type="chain" id="PRO_5047534977" evidence="2">
    <location>
        <begin position="20"/>
        <end position="234"/>
    </location>
</feature>
<evidence type="ECO:0000256" key="1">
    <source>
        <dbReference type="SAM" id="Phobius"/>
    </source>
</evidence>
<dbReference type="EMBL" id="JAHUTI010030430">
    <property type="protein sequence ID" value="MED6242027.1"/>
    <property type="molecule type" value="Genomic_DNA"/>
</dbReference>
<evidence type="ECO:0000313" key="4">
    <source>
        <dbReference type="Proteomes" id="UP001345963"/>
    </source>
</evidence>
<feature type="transmembrane region" description="Helical" evidence="1">
    <location>
        <begin position="35"/>
        <end position="58"/>
    </location>
</feature>
<protein>
    <submittedName>
        <fullName evidence="3">Uncharacterized protein</fullName>
    </submittedName>
</protein>
<reference evidence="3 4" key="1">
    <citation type="submission" date="2021-07" db="EMBL/GenBank/DDBJ databases">
        <authorList>
            <person name="Palmer J.M."/>
        </authorList>
    </citation>
    <scope>NUCLEOTIDE SEQUENCE [LARGE SCALE GENOMIC DNA]</scope>
    <source>
        <strain evidence="3 4">AT_MEX2019</strain>
        <tissue evidence="3">Muscle</tissue>
    </source>
</reference>
<name>A0ABU7AUT1_9TELE</name>
<feature type="signal peptide" evidence="2">
    <location>
        <begin position="1"/>
        <end position="19"/>
    </location>
</feature>
<feature type="transmembrane region" description="Helical" evidence="1">
    <location>
        <begin position="120"/>
        <end position="141"/>
    </location>
</feature>
<gene>
    <name evidence="3" type="ORF">ATANTOWER_032068</name>
</gene>
<keyword evidence="1" id="KW-0812">Transmembrane</keyword>
<feature type="transmembrane region" description="Helical" evidence="1">
    <location>
        <begin position="153"/>
        <end position="174"/>
    </location>
</feature>
<keyword evidence="2" id="KW-0732">Signal</keyword>
<comment type="caution">
    <text evidence="3">The sequence shown here is derived from an EMBL/GenBank/DDBJ whole genome shotgun (WGS) entry which is preliminary data.</text>
</comment>
<evidence type="ECO:0000256" key="2">
    <source>
        <dbReference type="SAM" id="SignalP"/>
    </source>
</evidence>